<reference evidence="1" key="1">
    <citation type="submission" date="2018-05" db="EMBL/GenBank/DDBJ databases">
        <authorList>
            <person name="Lanie J.A."/>
            <person name="Ng W.-L."/>
            <person name="Kazmierczak K.M."/>
            <person name="Andrzejewski T.M."/>
            <person name="Davidsen T.M."/>
            <person name="Wayne K.J."/>
            <person name="Tettelin H."/>
            <person name="Glass J.I."/>
            <person name="Rusch D."/>
            <person name="Podicherti R."/>
            <person name="Tsui H.-C.T."/>
            <person name="Winkler M.E."/>
        </authorList>
    </citation>
    <scope>NUCLEOTIDE SEQUENCE</scope>
</reference>
<dbReference type="EMBL" id="UINC01086710">
    <property type="protein sequence ID" value="SVC35413.1"/>
    <property type="molecule type" value="Genomic_DNA"/>
</dbReference>
<sequence>MWITDGFSQISQGTHDHRKVLDVNVSTEEQDG</sequence>
<proteinExistence type="predicted"/>
<gene>
    <name evidence="1" type="ORF">METZ01_LOCUS288267</name>
</gene>
<name>A0A382LGV0_9ZZZZ</name>
<organism evidence="1">
    <name type="scientific">marine metagenome</name>
    <dbReference type="NCBI Taxonomy" id="408172"/>
    <lineage>
        <taxon>unclassified sequences</taxon>
        <taxon>metagenomes</taxon>
        <taxon>ecological metagenomes</taxon>
    </lineage>
</organism>
<evidence type="ECO:0000313" key="1">
    <source>
        <dbReference type="EMBL" id="SVC35413.1"/>
    </source>
</evidence>
<protein>
    <submittedName>
        <fullName evidence="1">Uncharacterized protein</fullName>
    </submittedName>
</protein>
<accession>A0A382LGV0</accession>
<dbReference type="AlphaFoldDB" id="A0A382LGV0"/>